<proteinExistence type="predicted"/>
<comment type="caution">
    <text evidence="1">The sequence shown here is derived from an EMBL/GenBank/DDBJ whole genome shotgun (WGS) entry which is preliminary data.</text>
</comment>
<gene>
    <name evidence="1" type="ORF">E2C01_057207</name>
</gene>
<protein>
    <submittedName>
        <fullName evidence="1">Uncharacterized protein</fullName>
    </submittedName>
</protein>
<dbReference type="OrthoDB" id="687730at2759"/>
<accession>A0A5B7GW63</accession>
<dbReference type="EMBL" id="VSRR010020422">
    <property type="protein sequence ID" value="MPC63112.1"/>
    <property type="molecule type" value="Genomic_DNA"/>
</dbReference>
<evidence type="ECO:0000313" key="1">
    <source>
        <dbReference type="EMBL" id="MPC63112.1"/>
    </source>
</evidence>
<dbReference type="Proteomes" id="UP000324222">
    <property type="component" value="Unassembled WGS sequence"/>
</dbReference>
<reference evidence="1 2" key="1">
    <citation type="submission" date="2019-05" db="EMBL/GenBank/DDBJ databases">
        <title>Another draft genome of Portunus trituberculatus and its Hox gene families provides insights of decapod evolution.</title>
        <authorList>
            <person name="Jeong J.-H."/>
            <person name="Song I."/>
            <person name="Kim S."/>
            <person name="Choi T."/>
            <person name="Kim D."/>
            <person name="Ryu S."/>
            <person name="Kim W."/>
        </authorList>
    </citation>
    <scope>NUCLEOTIDE SEQUENCE [LARGE SCALE GENOMIC DNA]</scope>
    <source>
        <tissue evidence="1">Muscle</tissue>
    </source>
</reference>
<keyword evidence="2" id="KW-1185">Reference proteome</keyword>
<organism evidence="1 2">
    <name type="scientific">Portunus trituberculatus</name>
    <name type="common">Swimming crab</name>
    <name type="synonym">Neptunus trituberculatus</name>
    <dbReference type="NCBI Taxonomy" id="210409"/>
    <lineage>
        <taxon>Eukaryota</taxon>
        <taxon>Metazoa</taxon>
        <taxon>Ecdysozoa</taxon>
        <taxon>Arthropoda</taxon>
        <taxon>Crustacea</taxon>
        <taxon>Multicrustacea</taxon>
        <taxon>Malacostraca</taxon>
        <taxon>Eumalacostraca</taxon>
        <taxon>Eucarida</taxon>
        <taxon>Decapoda</taxon>
        <taxon>Pleocyemata</taxon>
        <taxon>Brachyura</taxon>
        <taxon>Eubrachyura</taxon>
        <taxon>Portunoidea</taxon>
        <taxon>Portunidae</taxon>
        <taxon>Portuninae</taxon>
        <taxon>Portunus</taxon>
    </lineage>
</organism>
<sequence>MKALHSVLNTDQCCVVARRGKASVVPATGGGGTPALPLSASGSGLMVNIVGVRTLVPPAVGGPPLTEAKMTARAILQCRPNSHPFPVSAPCV</sequence>
<dbReference type="AlphaFoldDB" id="A0A5B7GW63"/>
<evidence type="ECO:0000313" key="2">
    <source>
        <dbReference type="Proteomes" id="UP000324222"/>
    </source>
</evidence>
<name>A0A5B7GW63_PORTR</name>